<name>V5I8X1_ANOGL</name>
<dbReference type="AlphaFoldDB" id="V5I8X1"/>
<reference evidence="1" key="1">
    <citation type="submission" date="2013-07" db="EMBL/GenBank/DDBJ databases">
        <title>Midgut Transcriptome Profiling of Anoplphora glabripennis, a Lignocellulose Degrading, Wood-Boring Cerambycid.</title>
        <authorList>
            <person name="Scully E.D."/>
            <person name="Hoover K."/>
            <person name="Carlson J.E."/>
            <person name="Tien M."/>
            <person name="Geib S.M."/>
        </authorList>
    </citation>
    <scope>NUCLEOTIDE SEQUENCE</scope>
</reference>
<evidence type="ECO:0000313" key="1">
    <source>
        <dbReference type="EMBL" id="JAB64521.1"/>
    </source>
</evidence>
<dbReference type="EMBL" id="GALX01003945">
    <property type="protein sequence ID" value="JAB64521.1"/>
    <property type="molecule type" value="Transcribed_RNA"/>
</dbReference>
<sequence length="154" mass="18073">MISNQRTIEQLNVVIRKYPVVKYMRIEGHWNKTFCCTPKSDGIQIINTAFKCRIISYRVYSESKHTDFNEFFSHVKPKIISLLEDVINVHKSIKVNMETFAKYILQTRDTCDIKSFNSSNRILDESVDLDDILQKFIDMMTSQTSEFEEKDSGK</sequence>
<protein>
    <submittedName>
        <fullName evidence="1">Uncharacterized protein</fullName>
    </submittedName>
</protein>
<organism evidence="1">
    <name type="scientific">Anoplophora glabripennis</name>
    <name type="common">Asian longhorn beetle</name>
    <name type="synonym">Anoplophora nobilis</name>
    <dbReference type="NCBI Taxonomy" id="217634"/>
    <lineage>
        <taxon>Eukaryota</taxon>
        <taxon>Metazoa</taxon>
        <taxon>Ecdysozoa</taxon>
        <taxon>Arthropoda</taxon>
        <taxon>Hexapoda</taxon>
        <taxon>Insecta</taxon>
        <taxon>Pterygota</taxon>
        <taxon>Neoptera</taxon>
        <taxon>Endopterygota</taxon>
        <taxon>Coleoptera</taxon>
        <taxon>Polyphaga</taxon>
        <taxon>Cucujiformia</taxon>
        <taxon>Chrysomeloidea</taxon>
        <taxon>Cerambycidae</taxon>
        <taxon>Lamiinae</taxon>
        <taxon>Lamiini</taxon>
        <taxon>Anoplophora</taxon>
    </lineage>
</organism>
<accession>V5I8X1</accession>
<proteinExistence type="predicted"/>